<dbReference type="InterPro" id="IPR004459">
    <property type="entry name" value="CobQ_synth"/>
</dbReference>
<dbReference type="HAMAP" id="MF_00028">
    <property type="entry name" value="CobQ"/>
    <property type="match status" value="1"/>
</dbReference>
<comment type="similarity">
    <text evidence="2 7">Belongs to the CobB/CobQ family. CobQ subfamily.</text>
</comment>
<feature type="active site" description="Nucleophile" evidence="7">
    <location>
        <position position="330"/>
    </location>
</feature>
<sequence>MPALMIQGTGSNVGKSLLVAGLCRAARRRGMSVLPFKPQNMSNNAAVTEDGGEIGRAQALQALACGVAPHTDMNPVLLKPETDVGAQVVVQGRRLTTTRAAEYALLKPRLMGAVLDSFHRLAARADLVIVEGAGSPAEVNLRANDIANMGFARAAHVPVVLAGDIDRGGVIAQIVGTQAILDPQDAALIGGFFINKFRGDPRLFDDGYRLIEARTGWRGFGVVPWFAGASRLPAEDALDLADNGRGGPFKIACLALSRIANFDDLDPLKQEPGVTVEMVLPGRAIPGDARLVIIPGSKSTCGDLAFLRAQGWDIDLAAHRRRGGHILGICGGYQMLGHVVADPEGIEGPAGTTPGLGLLDVATVMTPDKRLTLAEATHCGSGVRFSGYEMHIGRTEGPDCARPFALLDGRAEGAASADGRVIGSYLHGMFCDDGFRAGFLQGLGQLPRSLPIRRVSRRCWMSLPRIWRRIWTCQPCWPWPADSASKAAATCRHSASGPGRPSRIRFEDHGKIRLQTPPRARPSCAPSAEGAS</sequence>
<feature type="domain" description="CobQ/CobB/MinD/ParA nucleotide binding" evidence="9">
    <location>
        <begin position="4"/>
        <end position="236"/>
    </location>
</feature>
<dbReference type="InterPro" id="IPR002586">
    <property type="entry name" value="CobQ/CobB/MinD/ParA_Nub-bd_dom"/>
</dbReference>
<keyword evidence="5 7" id="KW-0315">Glutamine amidotransferase</keyword>
<dbReference type="NCBIfam" id="NF001989">
    <property type="entry name" value="PRK00784.1"/>
    <property type="match status" value="1"/>
</dbReference>
<dbReference type="PANTHER" id="PTHR21343:SF1">
    <property type="entry name" value="COBYRIC ACID SYNTHASE"/>
    <property type="match status" value="1"/>
</dbReference>
<gene>
    <name evidence="7" type="primary">cobQ</name>
    <name evidence="11" type="ORF">AKL17_0073</name>
</gene>
<dbReference type="PATRIC" id="fig|1335048.3.peg.77"/>
<evidence type="ECO:0000256" key="2">
    <source>
        <dbReference type="ARBA" id="ARBA00006205"/>
    </source>
</evidence>
<evidence type="ECO:0000256" key="5">
    <source>
        <dbReference type="ARBA" id="ARBA00022962"/>
    </source>
</evidence>
<dbReference type="GO" id="GO:0009236">
    <property type="term" value="P:cobalamin biosynthetic process"/>
    <property type="evidence" value="ECO:0007669"/>
    <property type="project" value="UniProtKB-UniRule"/>
</dbReference>
<dbReference type="AlphaFoldDB" id="A0A159YY65"/>
<evidence type="ECO:0000256" key="1">
    <source>
        <dbReference type="ARBA" id="ARBA00004953"/>
    </source>
</evidence>
<dbReference type="GO" id="GO:0015420">
    <property type="term" value="F:ABC-type vitamin B12 transporter activity"/>
    <property type="evidence" value="ECO:0007669"/>
    <property type="project" value="UniProtKB-UniRule"/>
</dbReference>
<dbReference type="GO" id="GO:0003824">
    <property type="term" value="F:catalytic activity"/>
    <property type="evidence" value="ECO:0007669"/>
    <property type="project" value="InterPro"/>
</dbReference>
<evidence type="ECO:0000256" key="4">
    <source>
        <dbReference type="ARBA" id="ARBA00022573"/>
    </source>
</evidence>
<dbReference type="SUPFAM" id="SSF52540">
    <property type="entry name" value="P-loop containing nucleoside triphosphate hydrolases"/>
    <property type="match status" value="1"/>
</dbReference>
<name>A0A159YY65_9RHOB</name>
<comment type="pathway">
    <text evidence="1 7">Cofactor biosynthesis; adenosylcobalamin biosynthesis.</text>
</comment>
<evidence type="ECO:0000256" key="6">
    <source>
        <dbReference type="ARBA" id="ARBA00025166"/>
    </source>
</evidence>
<dbReference type="Gene3D" id="3.40.50.300">
    <property type="entry name" value="P-loop containing nucleotide triphosphate hydrolases"/>
    <property type="match status" value="1"/>
</dbReference>
<dbReference type="Proteomes" id="UP000076128">
    <property type="component" value="Chromosome"/>
</dbReference>
<protein>
    <recommendedName>
        <fullName evidence="3 7">Cobyric acid synthase</fullName>
    </recommendedName>
</protein>
<dbReference type="InterPro" id="IPR027417">
    <property type="entry name" value="P-loop_NTPase"/>
</dbReference>
<evidence type="ECO:0000313" key="12">
    <source>
        <dbReference type="Proteomes" id="UP000076128"/>
    </source>
</evidence>
<evidence type="ECO:0000256" key="3">
    <source>
        <dbReference type="ARBA" id="ARBA00019833"/>
    </source>
</evidence>
<comment type="function">
    <text evidence="6 7">Catalyzes amidations at positions B, D, E, and G on adenosylcobyrinic A,C-diamide. NH(2) groups are provided by glutamine, and one molecule of ATP is hydrogenolyzed for each amidation.</text>
</comment>
<dbReference type="InterPro" id="IPR029062">
    <property type="entry name" value="Class_I_gatase-like"/>
</dbReference>
<reference evidence="11 12" key="1">
    <citation type="submission" date="2015-09" db="EMBL/GenBank/DDBJ databases">
        <title>Complete genome sequence of Defluviimonas alba cai42t isolated from an oilfield in Xinjiang.</title>
        <authorList>
            <person name="Geng S."/>
            <person name="Pan X."/>
            <person name="Wu X."/>
        </authorList>
    </citation>
    <scope>NUCLEOTIDE SEQUENCE [LARGE SCALE GENOMIC DNA]</scope>
    <source>
        <strain evidence="12">cai42</strain>
    </source>
</reference>
<dbReference type="InterPro" id="IPR011698">
    <property type="entry name" value="GATase_3"/>
</dbReference>
<dbReference type="STRING" id="1335048.AKL17_0073"/>
<accession>A0A159YY65</accession>
<dbReference type="PROSITE" id="PS51274">
    <property type="entry name" value="GATASE_COBBQ"/>
    <property type="match status" value="1"/>
</dbReference>
<organism evidence="11 12">
    <name type="scientific">Frigidibacter mobilis</name>
    <dbReference type="NCBI Taxonomy" id="1335048"/>
    <lineage>
        <taxon>Bacteria</taxon>
        <taxon>Pseudomonadati</taxon>
        <taxon>Pseudomonadota</taxon>
        <taxon>Alphaproteobacteria</taxon>
        <taxon>Rhodobacterales</taxon>
        <taxon>Paracoccaceae</taxon>
        <taxon>Frigidibacter</taxon>
    </lineage>
</organism>
<feature type="domain" description="CobB/CobQ-like glutamine amidotransferase" evidence="10">
    <location>
        <begin position="250"/>
        <end position="433"/>
    </location>
</feature>
<dbReference type="Gene3D" id="3.40.50.880">
    <property type="match status" value="1"/>
</dbReference>
<evidence type="ECO:0000313" key="11">
    <source>
        <dbReference type="EMBL" id="AMY67335.1"/>
    </source>
</evidence>
<dbReference type="EMBL" id="CP012661">
    <property type="protein sequence ID" value="AMY67335.1"/>
    <property type="molecule type" value="Genomic_DNA"/>
</dbReference>
<dbReference type="InterPro" id="IPR047045">
    <property type="entry name" value="CobQ_N"/>
</dbReference>
<evidence type="ECO:0000256" key="8">
    <source>
        <dbReference type="SAM" id="MobiDB-lite"/>
    </source>
</evidence>
<dbReference type="Pfam" id="PF01656">
    <property type="entry name" value="CbiA"/>
    <property type="match status" value="1"/>
</dbReference>
<dbReference type="InterPro" id="IPR033949">
    <property type="entry name" value="CobQ_GATase1"/>
</dbReference>
<dbReference type="CDD" id="cd05389">
    <property type="entry name" value="CobQ_N"/>
    <property type="match status" value="1"/>
</dbReference>
<evidence type="ECO:0000256" key="7">
    <source>
        <dbReference type="HAMAP-Rule" id="MF_00028"/>
    </source>
</evidence>
<evidence type="ECO:0000259" key="9">
    <source>
        <dbReference type="Pfam" id="PF01656"/>
    </source>
</evidence>
<keyword evidence="4 7" id="KW-0169">Cobalamin biosynthesis</keyword>
<feature type="region of interest" description="Disordered" evidence="8">
    <location>
        <begin position="491"/>
        <end position="532"/>
    </location>
</feature>
<dbReference type="SUPFAM" id="SSF52317">
    <property type="entry name" value="Class I glutamine amidotransferase-like"/>
    <property type="match status" value="1"/>
</dbReference>
<feature type="active site" evidence="7">
    <location>
        <position position="427"/>
    </location>
</feature>
<dbReference type="PANTHER" id="PTHR21343">
    <property type="entry name" value="DETHIOBIOTIN SYNTHETASE"/>
    <property type="match status" value="1"/>
</dbReference>
<evidence type="ECO:0000259" key="10">
    <source>
        <dbReference type="Pfam" id="PF07685"/>
    </source>
</evidence>
<feature type="compositionally biased region" description="Low complexity" evidence="8">
    <location>
        <begin position="517"/>
        <end position="532"/>
    </location>
</feature>
<keyword evidence="12" id="KW-1185">Reference proteome</keyword>
<dbReference type="UniPathway" id="UPA00148"/>
<dbReference type="NCBIfam" id="TIGR00313">
    <property type="entry name" value="cobQ"/>
    <property type="match status" value="1"/>
</dbReference>
<dbReference type="CDD" id="cd01750">
    <property type="entry name" value="GATase1_CobQ"/>
    <property type="match status" value="1"/>
</dbReference>
<dbReference type="Pfam" id="PF07685">
    <property type="entry name" value="GATase_3"/>
    <property type="match status" value="1"/>
</dbReference>
<dbReference type="KEGG" id="daa:AKL17_0073"/>
<proteinExistence type="inferred from homology"/>